<evidence type="ECO:0000313" key="2">
    <source>
        <dbReference type="Proteomes" id="UP000287188"/>
    </source>
</evidence>
<evidence type="ECO:0000313" key="1">
    <source>
        <dbReference type="EMBL" id="GCE16430.1"/>
    </source>
</evidence>
<accession>A0A402ABF5</accession>
<name>A0A402ABF5_9CHLR</name>
<keyword evidence="2" id="KW-1185">Reference proteome</keyword>
<sequence length="262" mass="30410">MPMLFPYDHYETLNEPFTVYYPASEQELARLVTDKIDAAGKQLSNLLHIDLPDFEVLLVDMEDWPLVPHSESEEVDSPHPYITDLTTPPTLVVPTELDPIFGDLTPEKFAFMLYHELTVAFLEDDPRPWPEVAPLWADEWQFKFISLWLSQQLDGVKGVVNKDMREEYAEAFEPEADGKTPVTVRGFDWYDDTTAEEYLTYELLLEQFAADLLARYDISIVQRFLALYRTEQAELLSDQVTKMLVEALGPQSENWLEELVYF</sequence>
<proteinExistence type="predicted"/>
<dbReference type="RefSeq" id="WP_126548330.1">
    <property type="nucleotide sequence ID" value="NZ_BIFS01000001.1"/>
</dbReference>
<protein>
    <submittedName>
        <fullName evidence="1">Uncharacterized protein</fullName>
    </submittedName>
</protein>
<dbReference type="AlphaFoldDB" id="A0A402ABF5"/>
<organism evidence="1 2">
    <name type="scientific">Dictyobacter kobayashii</name>
    <dbReference type="NCBI Taxonomy" id="2014872"/>
    <lineage>
        <taxon>Bacteria</taxon>
        <taxon>Bacillati</taxon>
        <taxon>Chloroflexota</taxon>
        <taxon>Ktedonobacteria</taxon>
        <taxon>Ktedonobacterales</taxon>
        <taxon>Dictyobacteraceae</taxon>
        <taxon>Dictyobacter</taxon>
    </lineage>
</organism>
<dbReference type="OrthoDB" id="148889at2"/>
<reference evidence="2" key="1">
    <citation type="submission" date="2018-12" db="EMBL/GenBank/DDBJ databases">
        <title>Tengunoibacter tsumagoiensis gen. nov., sp. nov., Dictyobacter kobayashii sp. nov., D. alpinus sp. nov., and D. joshuensis sp. nov. and description of Dictyobacteraceae fam. nov. within the order Ktedonobacterales isolated from Tengu-no-mugimeshi.</title>
        <authorList>
            <person name="Wang C.M."/>
            <person name="Zheng Y."/>
            <person name="Sakai Y."/>
            <person name="Toyoda A."/>
            <person name="Minakuchi Y."/>
            <person name="Abe K."/>
            <person name="Yokota A."/>
            <person name="Yabe S."/>
        </authorList>
    </citation>
    <scope>NUCLEOTIDE SEQUENCE [LARGE SCALE GENOMIC DNA]</scope>
    <source>
        <strain evidence="2">Uno11</strain>
    </source>
</reference>
<comment type="caution">
    <text evidence="1">The sequence shown here is derived from an EMBL/GenBank/DDBJ whole genome shotgun (WGS) entry which is preliminary data.</text>
</comment>
<dbReference type="EMBL" id="BIFS01000001">
    <property type="protein sequence ID" value="GCE16430.1"/>
    <property type="molecule type" value="Genomic_DNA"/>
</dbReference>
<dbReference type="Proteomes" id="UP000287188">
    <property type="component" value="Unassembled WGS sequence"/>
</dbReference>
<gene>
    <name evidence="1" type="ORF">KDK_02300</name>
</gene>